<dbReference type="AlphaFoldDB" id="A0A830HGW4"/>
<evidence type="ECO:0000256" key="1">
    <source>
        <dbReference type="SAM" id="MobiDB-lite"/>
    </source>
</evidence>
<evidence type="ECO:0000313" key="3">
    <source>
        <dbReference type="EMBL" id="GHP06125.1"/>
    </source>
</evidence>
<evidence type="ECO:0000256" key="2">
    <source>
        <dbReference type="SAM" id="Phobius"/>
    </source>
</evidence>
<proteinExistence type="predicted"/>
<keyword evidence="4" id="KW-1185">Reference proteome</keyword>
<reference evidence="3" key="1">
    <citation type="submission" date="2020-10" db="EMBL/GenBank/DDBJ databases">
        <title>Unveiling of a novel bifunctional photoreceptor, Dualchrome1, isolated from a cosmopolitan green alga.</title>
        <authorList>
            <person name="Suzuki S."/>
            <person name="Kawachi M."/>
        </authorList>
    </citation>
    <scope>NUCLEOTIDE SEQUENCE</scope>
    <source>
        <strain evidence="3">NIES 2893</strain>
    </source>
</reference>
<gene>
    <name evidence="3" type="ORF">PPROV_000487200</name>
</gene>
<feature type="transmembrane region" description="Helical" evidence="2">
    <location>
        <begin position="53"/>
        <end position="74"/>
    </location>
</feature>
<protein>
    <submittedName>
        <fullName evidence="3">Uncharacterized protein</fullName>
    </submittedName>
</protein>
<keyword evidence="2" id="KW-1133">Transmembrane helix</keyword>
<accession>A0A830HGW4</accession>
<comment type="caution">
    <text evidence="3">The sequence shown here is derived from an EMBL/GenBank/DDBJ whole genome shotgun (WGS) entry which is preliminary data.</text>
</comment>
<sequence>MASSDSDDGQREEEAGTKPAPAQLTLGPMWQRLISAAERGRRHEQTQLTPSLALAYGTAALAGSACMFTGVTLYRGVRRERRGDERAVDATARLAATPVAARALATASAATIAVAGVAILAMRACGLRTTQDVANAGRAIVTGEPKA</sequence>
<keyword evidence="2" id="KW-0812">Transmembrane</keyword>
<dbReference type="Proteomes" id="UP000660262">
    <property type="component" value="Unassembled WGS sequence"/>
</dbReference>
<keyword evidence="2" id="KW-0472">Membrane</keyword>
<dbReference type="EMBL" id="BNJQ01000012">
    <property type="protein sequence ID" value="GHP06125.1"/>
    <property type="molecule type" value="Genomic_DNA"/>
</dbReference>
<evidence type="ECO:0000313" key="4">
    <source>
        <dbReference type="Proteomes" id="UP000660262"/>
    </source>
</evidence>
<organism evidence="3 4">
    <name type="scientific">Pycnococcus provasolii</name>
    <dbReference type="NCBI Taxonomy" id="41880"/>
    <lineage>
        <taxon>Eukaryota</taxon>
        <taxon>Viridiplantae</taxon>
        <taxon>Chlorophyta</taxon>
        <taxon>Pseudoscourfieldiophyceae</taxon>
        <taxon>Pseudoscourfieldiales</taxon>
        <taxon>Pycnococcaceae</taxon>
        <taxon>Pycnococcus</taxon>
    </lineage>
</organism>
<name>A0A830HGW4_9CHLO</name>
<feature type="region of interest" description="Disordered" evidence="1">
    <location>
        <begin position="1"/>
        <end position="22"/>
    </location>
</feature>